<evidence type="ECO:0000313" key="3">
    <source>
        <dbReference type="Proteomes" id="UP000285060"/>
    </source>
</evidence>
<sequence>MDASVLPVADVPAAVLREYQARAAAQCPPTDAQEYMWRVRMEAASIPDVTTASVTIASVQPNTLQALFLPSLPPYPAHLALSRAARMQVLAEFADLRQYLAHVEATLVARPIRLDNVPFPKMSEEAQWRAFFLRHPPTVKVLLQMDQVLTQRLLQTVAHWLDDSTAPSLSRLRAVWAYGLLARLEKPLVADMDACVRQIFRWCWDMRHKHHSSTAVDNTHERDSLNVLICICDFFGQGDEMQGSTDTSSVDPAGPTTNAAPRLSDAILDGHQWHSIDQCQ</sequence>
<comment type="caution">
    <text evidence="2">The sequence shown here is derived from an EMBL/GenBank/DDBJ whole genome shotgun (WGS) entry which is preliminary data.</text>
</comment>
<comment type="similarity">
    <text evidence="1">Belongs to the gemin-2 family.</text>
</comment>
<dbReference type="GO" id="GO:0005634">
    <property type="term" value="C:nucleus"/>
    <property type="evidence" value="ECO:0007669"/>
    <property type="project" value="TreeGrafter"/>
</dbReference>
<dbReference type="EMBL" id="QUSY01001244">
    <property type="protein sequence ID" value="RHY25606.1"/>
    <property type="molecule type" value="Genomic_DNA"/>
</dbReference>
<dbReference type="PANTHER" id="PTHR12794">
    <property type="entry name" value="GEMIN2"/>
    <property type="match status" value="1"/>
</dbReference>
<organism evidence="2 3">
    <name type="scientific">Aphanomyces invadans</name>
    <dbReference type="NCBI Taxonomy" id="157072"/>
    <lineage>
        <taxon>Eukaryota</taxon>
        <taxon>Sar</taxon>
        <taxon>Stramenopiles</taxon>
        <taxon>Oomycota</taxon>
        <taxon>Saprolegniomycetes</taxon>
        <taxon>Saprolegniales</taxon>
        <taxon>Verrucalvaceae</taxon>
        <taxon>Aphanomyces</taxon>
    </lineage>
</organism>
<evidence type="ECO:0008006" key="4">
    <source>
        <dbReference type="Google" id="ProtNLM"/>
    </source>
</evidence>
<dbReference type="Pfam" id="PF04938">
    <property type="entry name" value="SIP1"/>
    <property type="match status" value="1"/>
</dbReference>
<keyword evidence="3" id="KW-1185">Reference proteome</keyword>
<dbReference type="Proteomes" id="UP000285060">
    <property type="component" value="Unassembled WGS sequence"/>
</dbReference>
<dbReference type="InterPro" id="IPR035426">
    <property type="entry name" value="Gemin2/Brr1"/>
</dbReference>
<reference evidence="2 3" key="1">
    <citation type="submission" date="2018-08" db="EMBL/GenBank/DDBJ databases">
        <title>Aphanomyces genome sequencing and annotation.</title>
        <authorList>
            <person name="Minardi D."/>
            <person name="Oidtmann B."/>
            <person name="Van Der Giezen M."/>
            <person name="Studholme D.J."/>
        </authorList>
    </citation>
    <scope>NUCLEOTIDE SEQUENCE [LARGE SCALE GENOMIC DNA]</scope>
    <source>
        <strain evidence="2 3">NJM0002</strain>
    </source>
</reference>
<dbReference type="VEuPathDB" id="FungiDB:H310_10850"/>
<dbReference type="GO" id="GO:0000387">
    <property type="term" value="P:spliceosomal snRNP assembly"/>
    <property type="evidence" value="ECO:0007669"/>
    <property type="project" value="InterPro"/>
</dbReference>
<accession>A0A418AM78</accession>
<protein>
    <recommendedName>
        <fullName evidence="4">Gem-associated protein 2</fullName>
    </recommendedName>
</protein>
<evidence type="ECO:0000256" key="1">
    <source>
        <dbReference type="ARBA" id="ARBA00025758"/>
    </source>
</evidence>
<dbReference type="GO" id="GO:0032797">
    <property type="term" value="C:SMN complex"/>
    <property type="evidence" value="ECO:0007669"/>
    <property type="project" value="TreeGrafter"/>
</dbReference>
<name>A0A418AM78_9STRA</name>
<proteinExistence type="inferred from homology"/>
<dbReference type="AlphaFoldDB" id="A0A418AM78"/>
<gene>
    <name evidence="2" type="ORF">DYB32_008201</name>
</gene>
<evidence type="ECO:0000313" key="2">
    <source>
        <dbReference type="EMBL" id="RHY25606.1"/>
    </source>
</evidence>
<dbReference type="PANTHER" id="PTHR12794:SF0">
    <property type="entry name" value="GEM-ASSOCIATED PROTEIN 2"/>
    <property type="match status" value="1"/>
</dbReference>
<dbReference type="Gene3D" id="1.20.58.1070">
    <property type="match status" value="1"/>
</dbReference>